<protein>
    <submittedName>
        <fullName evidence="1">Uncharacterized protein</fullName>
    </submittedName>
</protein>
<dbReference type="SUPFAM" id="SSF53807">
    <property type="entry name" value="Helical backbone' metal receptor"/>
    <property type="match status" value="1"/>
</dbReference>
<reference evidence="1" key="1">
    <citation type="journal article" date="2021" name="mSystems">
        <title>Bacteria and Archaea Synergistically Convert Glycine Betaine to Biogenic Methane in the Formosa Cold Seep of the South China Sea.</title>
        <authorList>
            <person name="Li L."/>
            <person name="Zhang W."/>
            <person name="Zhang S."/>
            <person name="Song L."/>
            <person name="Sun Q."/>
            <person name="Zhang H."/>
            <person name="Xiang H."/>
            <person name="Dong X."/>
        </authorList>
    </citation>
    <scope>NUCLEOTIDE SEQUENCE</scope>
    <source>
        <strain evidence="1">LLY</strain>
    </source>
</reference>
<sequence>MIFVQAQFSTQSAEAIASAIGGEVVTVDPLAKDYIDNLDTITEAFSQGITKE</sequence>
<dbReference type="Proteomes" id="UP001056766">
    <property type="component" value="Unassembled WGS sequence"/>
</dbReference>
<evidence type="ECO:0000313" key="2">
    <source>
        <dbReference type="Proteomes" id="UP001056766"/>
    </source>
</evidence>
<dbReference type="Gene3D" id="3.40.50.1980">
    <property type="entry name" value="Nitrogenase molybdenum iron protein domain"/>
    <property type="match status" value="1"/>
</dbReference>
<gene>
    <name evidence="1" type="ORF">KDK67_07955</name>
</gene>
<dbReference type="EMBL" id="JAGSOI010000028">
    <property type="protein sequence ID" value="MCM1986924.1"/>
    <property type="molecule type" value="Genomic_DNA"/>
</dbReference>
<keyword evidence="2" id="KW-1185">Reference proteome</keyword>
<accession>A0A9E4ZGV5</accession>
<organism evidence="1 2">
    <name type="scientific">Methanococcoides seepicolus</name>
    <dbReference type="NCBI Taxonomy" id="2828780"/>
    <lineage>
        <taxon>Archaea</taxon>
        <taxon>Methanobacteriati</taxon>
        <taxon>Methanobacteriota</taxon>
        <taxon>Stenosarchaea group</taxon>
        <taxon>Methanomicrobia</taxon>
        <taxon>Methanosarcinales</taxon>
        <taxon>Methanosarcinaceae</taxon>
        <taxon>Methanococcoides</taxon>
    </lineage>
</organism>
<reference evidence="1" key="2">
    <citation type="submission" date="2021-04" db="EMBL/GenBank/DDBJ databases">
        <authorList>
            <person name="Dong X."/>
        </authorList>
    </citation>
    <scope>NUCLEOTIDE SEQUENCE</scope>
    <source>
        <strain evidence="1">LLY</strain>
    </source>
</reference>
<comment type="caution">
    <text evidence="1">The sequence shown here is derived from an EMBL/GenBank/DDBJ whole genome shotgun (WGS) entry which is preliminary data.</text>
</comment>
<dbReference type="AlphaFoldDB" id="A0A9E4ZGV5"/>
<evidence type="ECO:0000313" key="1">
    <source>
        <dbReference type="EMBL" id="MCM1986924.1"/>
    </source>
</evidence>
<dbReference type="RefSeq" id="WP_250868274.1">
    <property type="nucleotide sequence ID" value="NZ_JAGSOI010000028.1"/>
</dbReference>
<proteinExistence type="predicted"/>
<name>A0A9E4ZGV5_9EURY</name>